<name>A0AAV4R0G5_CAEEX</name>
<evidence type="ECO:0000313" key="2">
    <source>
        <dbReference type="Proteomes" id="UP001054945"/>
    </source>
</evidence>
<dbReference type="EMBL" id="BPLR01007215">
    <property type="protein sequence ID" value="GIY15225.1"/>
    <property type="molecule type" value="Genomic_DNA"/>
</dbReference>
<accession>A0AAV4R0G5</accession>
<reference evidence="1 2" key="1">
    <citation type="submission" date="2021-06" db="EMBL/GenBank/DDBJ databases">
        <title>Caerostris extrusa draft genome.</title>
        <authorList>
            <person name="Kono N."/>
            <person name="Arakawa K."/>
        </authorList>
    </citation>
    <scope>NUCLEOTIDE SEQUENCE [LARGE SCALE GENOMIC DNA]</scope>
</reference>
<protein>
    <submittedName>
        <fullName evidence="1">Uncharacterized protein</fullName>
    </submittedName>
</protein>
<dbReference type="AlphaFoldDB" id="A0AAV4R0G5"/>
<evidence type="ECO:0000313" key="1">
    <source>
        <dbReference type="EMBL" id="GIY15225.1"/>
    </source>
</evidence>
<comment type="caution">
    <text evidence="1">The sequence shown here is derived from an EMBL/GenBank/DDBJ whole genome shotgun (WGS) entry which is preliminary data.</text>
</comment>
<keyword evidence="2" id="KW-1185">Reference proteome</keyword>
<proteinExistence type="predicted"/>
<gene>
    <name evidence="1" type="ORF">CEXT_293521</name>
</gene>
<organism evidence="1 2">
    <name type="scientific">Caerostris extrusa</name>
    <name type="common">Bark spider</name>
    <name type="synonym">Caerostris bankana</name>
    <dbReference type="NCBI Taxonomy" id="172846"/>
    <lineage>
        <taxon>Eukaryota</taxon>
        <taxon>Metazoa</taxon>
        <taxon>Ecdysozoa</taxon>
        <taxon>Arthropoda</taxon>
        <taxon>Chelicerata</taxon>
        <taxon>Arachnida</taxon>
        <taxon>Araneae</taxon>
        <taxon>Araneomorphae</taxon>
        <taxon>Entelegynae</taxon>
        <taxon>Araneoidea</taxon>
        <taxon>Araneidae</taxon>
        <taxon>Caerostris</taxon>
    </lineage>
</organism>
<dbReference type="Proteomes" id="UP001054945">
    <property type="component" value="Unassembled WGS sequence"/>
</dbReference>
<sequence>MNKNRNQLFEAFQQDTVSSDSEAICKSKLSNKVNSSKCALINKSKGIRKITNETSFVPTRSKGRTIHSRFTVKNTKPSISLNNIAASESFENRGGNVKLNEKHEAIDSSLNRHDFIPSYITLPKQLEECKTLKEPNAVNSKNLDNNMSLANKLKEIDEYKLVKKSEDILTSVKNENKTNSITNAEFSINKSNLKRMDSQDKSVASNEHGESNTLLSDILINGERQLPTAVTEMNLKVGIETTKNPIINVTGIEEIQSIEELKIPLEIVTGGKKRISRVVSQKSKIAGVIEPTNIKQEKKIIANKNVRETIKVTKQSRRVTAKKSLRKMAAIKKQAIEWTAKRTKPEIQNSTELLAPTINNVTNSLEEKNSEKMCKSDEHVLCINDNQKKVSINLEKNFNNGIISNLKSSAKIVGGTISAIQEASEDETCNNLVKDLLNKHKKNAEIKEKKNTTESTLKLKNVLVQDSNKGDTSNITNLPVGQQINQKTETNDFRSIKEKSKTILNSNVDIFKTDCFPNEGNQLFSTVSPQQEIKLKSPTQKLYQ</sequence>